<evidence type="ECO:0000313" key="2">
    <source>
        <dbReference type="Proteomes" id="UP000184603"/>
    </source>
</evidence>
<dbReference type="CDD" id="cd07820">
    <property type="entry name" value="SRPBCC_3"/>
    <property type="match status" value="1"/>
</dbReference>
<dbReference type="Proteomes" id="UP000184603">
    <property type="component" value="Unassembled WGS sequence"/>
</dbReference>
<evidence type="ECO:0000313" key="1">
    <source>
        <dbReference type="EMBL" id="SHO42626.1"/>
    </source>
</evidence>
<dbReference type="Gene3D" id="3.30.530.20">
    <property type="match status" value="1"/>
</dbReference>
<gene>
    <name evidence="1" type="ORF">SAMN02745220_00059</name>
</gene>
<name>A0A1M7XVJ6_9BACT</name>
<dbReference type="AlphaFoldDB" id="A0A1M7XVJ6"/>
<dbReference type="EMBL" id="FRFE01000001">
    <property type="protein sequence ID" value="SHO42626.1"/>
    <property type="molecule type" value="Genomic_DNA"/>
</dbReference>
<keyword evidence="2" id="KW-1185">Reference proteome</keyword>
<protein>
    <submittedName>
        <fullName evidence="1">Ligand-binding SRPBCC domain-containing protein</fullName>
    </submittedName>
</protein>
<sequence>MTFASLLQLCYSSFHENQASQMNIPAQDTTMIHTLQKEVVLGTTIGECWKFLQNPHNLNDITPPDLDFQIVSPTPEKMYNGLMIEYRIRIPLLGGQTWLTEIRHIRESESFVDEQRYGPFRFWHHFHGIEEVEAGVLSRDRVTYIMPFGAVGEFLHWFYVRTTLERIFSYRQTRLLQLFPG</sequence>
<dbReference type="InterPro" id="IPR023393">
    <property type="entry name" value="START-like_dom_sf"/>
</dbReference>
<accession>A0A1M7XVJ6</accession>
<organism evidence="1 2">
    <name type="scientific">Desulfopila aestuarii DSM 18488</name>
    <dbReference type="NCBI Taxonomy" id="1121416"/>
    <lineage>
        <taxon>Bacteria</taxon>
        <taxon>Pseudomonadati</taxon>
        <taxon>Thermodesulfobacteriota</taxon>
        <taxon>Desulfobulbia</taxon>
        <taxon>Desulfobulbales</taxon>
        <taxon>Desulfocapsaceae</taxon>
        <taxon>Desulfopila</taxon>
    </lineage>
</organism>
<dbReference type="STRING" id="1121416.SAMN02745220_00059"/>
<dbReference type="RefSeq" id="WP_234981067.1">
    <property type="nucleotide sequence ID" value="NZ_FRFE01000001.1"/>
</dbReference>
<dbReference type="SUPFAM" id="SSF55961">
    <property type="entry name" value="Bet v1-like"/>
    <property type="match status" value="1"/>
</dbReference>
<reference evidence="1 2" key="1">
    <citation type="submission" date="2016-12" db="EMBL/GenBank/DDBJ databases">
        <authorList>
            <person name="Song W.-J."/>
            <person name="Kurnit D.M."/>
        </authorList>
    </citation>
    <scope>NUCLEOTIDE SEQUENCE [LARGE SCALE GENOMIC DNA]</scope>
    <source>
        <strain evidence="1 2">DSM 18488</strain>
    </source>
</reference>
<proteinExistence type="predicted"/>